<evidence type="ECO:0000313" key="5">
    <source>
        <dbReference type="EMBL" id="KAK2023005.1"/>
    </source>
</evidence>
<dbReference type="InterPro" id="IPR029063">
    <property type="entry name" value="SAM-dependent_MTases_sf"/>
</dbReference>
<sequence length="260" mass="29283">HLVTRRAYELLPAHLAERGYRSPADPNDAPVKGVITGHDTLWSYLKENPKAGETFNIFQKFLTSKKPTWMDFYPHQTLVAESDPNHPLLVDIGGGIGQDILRFYAAYPEVASRIYLEDLPEVIADARQKAIIPNTVNKLEYNFFTPQPIKSARAYYMHHIIHDWPDASAQNILEMQKSAMKPGYSSLLIHDHVLHDEKNLIGPASLDIALMVSLAGQERTEKQWLALFDSVGLKVIKFWKKPPGTSTVIEVEVPLSTPSC</sequence>
<evidence type="ECO:0000313" key="6">
    <source>
        <dbReference type="Proteomes" id="UP001232148"/>
    </source>
</evidence>
<evidence type="ECO:0000259" key="4">
    <source>
        <dbReference type="Pfam" id="PF00891"/>
    </source>
</evidence>
<dbReference type="AlphaFoldDB" id="A0AAD9H665"/>
<gene>
    <name evidence="5" type="ORF">LX32DRAFT_709148</name>
</gene>
<dbReference type="InterPro" id="IPR001077">
    <property type="entry name" value="COMT_C"/>
</dbReference>
<dbReference type="EMBL" id="MU843017">
    <property type="protein sequence ID" value="KAK2023005.1"/>
    <property type="molecule type" value="Genomic_DNA"/>
</dbReference>
<protein>
    <submittedName>
        <fullName evidence="5">S-adenosyl-L-methionine-dependent methyltransferase</fullName>
    </submittedName>
</protein>
<evidence type="ECO:0000256" key="1">
    <source>
        <dbReference type="ARBA" id="ARBA00022603"/>
    </source>
</evidence>
<name>A0AAD9H665_9PEZI</name>
<dbReference type="PROSITE" id="PS51683">
    <property type="entry name" value="SAM_OMT_II"/>
    <property type="match status" value="1"/>
</dbReference>
<accession>A0AAD9H665</accession>
<evidence type="ECO:0000256" key="2">
    <source>
        <dbReference type="ARBA" id="ARBA00022679"/>
    </source>
</evidence>
<dbReference type="PANTHER" id="PTHR43712">
    <property type="entry name" value="PUTATIVE (AFU_ORTHOLOGUE AFUA_4G14580)-RELATED"/>
    <property type="match status" value="1"/>
</dbReference>
<dbReference type="GO" id="GO:0008171">
    <property type="term" value="F:O-methyltransferase activity"/>
    <property type="evidence" value="ECO:0007669"/>
    <property type="project" value="InterPro"/>
</dbReference>
<dbReference type="InterPro" id="IPR016461">
    <property type="entry name" value="COMT-like"/>
</dbReference>
<feature type="domain" description="O-methyltransferase C-terminal" evidence="4">
    <location>
        <begin position="87"/>
        <end position="232"/>
    </location>
</feature>
<dbReference type="PANTHER" id="PTHR43712:SF17">
    <property type="entry name" value="O-METHYLTRANSFERASE"/>
    <property type="match status" value="1"/>
</dbReference>
<dbReference type="Proteomes" id="UP001232148">
    <property type="component" value="Unassembled WGS sequence"/>
</dbReference>
<keyword evidence="6" id="KW-1185">Reference proteome</keyword>
<evidence type="ECO:0000256" key="3">
    <source>
        <dbReference type="ARBA" id="ARBA00022691"/>
    </source>
</evidence>
<keyword evidence="2" id="KW-0808">Transferase</keyword>
<keyword evidence="3" id="KW-0949">S-adenosyl-L-methionine</keyword>
<dbReference type="Pfam" id="PF00891">
    <property type="entry name" value="Methyltransf_2"/>
    <property type="match status" value="1"/>
</dbReference>
<dbReference type="Gene3D" id="3.40.50.150">
    <property type="entry name" value="Vaccinia Virus protein VP39"/>
    <property type="match status" value="1"/>
</dbReference>
<dbReference type="SUPFAM" id="SSF53335">
    <property type="entry name" value="S-adenosyl-L-methionine-dependent methyltransferases"/>
    <property type="match status" value="1"/>
</dbReference>
<organism evidence="5 6">
    <name type="scientific">Colletotrichum zoysiae</name>
    <dbReference type="NCBI Taxonomy" id="1216348"/>
    <lineage>
        <taxon>Eukaryota</taxon>
        <taxon>Fungi</taxon>
        <taxon>Dikarya</taxon>
        <taxon>Ascomycota</taxon>
        <taxon>Pezizomycotina</taxon>
        <taxon>Sordariomycetes</taxon>
        <taxon>Hypocreomycetidae</taxon>
        <taxon>Glomerellales</taxon>
        <taxon>Glomerellaceae</taxon>
        <taxon>Colletotrichum</taxon>
        <taxon>Colletotrichum graminicola species complex</taxon>
    </lineage>
</organism>
<feature type="non-terminal residue" evidence="5">
    <location>
        <position position="260"/>
    </location>
</feature>
<proteinExistence type="predicted"/>
<dbReference type="GO" id="GO:0032259">
    <property type="term" value="P:methylation"/>
    <property type="evidence" value="ECO:0007669"/>
    <property type="project" value="UniProtKB-KW"/>
</dbReference>
<keyword evidence="1 5" id="KW-0489">Methyltransferase</keyword>
<reference evidence="5" key="1">
    <citation type="submission" date="2021-06" db="EMBL/GenBank/DDBJ databases">
        <title>Comparative genomics, transcriptomics and evolutionary studies reveal genomic signatures of adaptation to plant cell wall in hemibiotrophic fungi.</title>
        <authorList>
            <consortium name="DOE Joint Genome Institute"/>
            <person name="Baroncelli R."/>
            <person name="Diaz J.F."/>
            <person name="Benocci T."/>
            <person name="Peng M."/>
            <person name="Battaglia E."/>
            <person name="Haridas S."/>
            <person name="Andreopoulos W."/>
            <person name="Labutti K."/>
            <person name="Pangilinan J."/>
            <person name="Floch G.L."/>
            <person name="Makela M.R."/>
            <person name="Henrissat B."/>
            <person name="Grigoriev I.V."/>
            <person name="Crouch J.A."/>
            <person name="De Vries R.P."/>
            <person name="Sukno S.A."/>
            <person name="Thon M.R."/>
        </authorList>
    </citation>
    <scope>NUCLEOTIDE SEQUENCE</scope>
    <source>
        <strain evidence="5">MAFF235873</strain>
    </source>
</reference>
<comment type="caution">
    <text evidence="5">The sequence shown here is derived from an EMBL/GenBank/DDBJ whole genome shotgun (WGS) entry which is preliminary data.</text>
</comment>